<keyword evidence="4" id="KW-1133">Transmembrane helix</keyword>
<dbReference type="Gene3D" id="3.10.100.10">
    <property type="entry name" value="Mannose-Binding Protein A, subunit A"/>
    <property type="match status" value="1"/>
</dbReference>
<keyword evidence="1 6" id="KW-0430">Lectin</keyword>
<protein>
    <submittedName>
        <fullName evidence="6">C-type lectin domain family 17, member A</fullName>
    </submittedName>
</protein>
<organism evidence="6 7">
    <name type="scientific">Oryzias melastigma</name>
    <name type="common">Marine medaka</name>
    <dbReference type="NCBI Taxonomy" id="30732"/>
    <lineage>
        <taxon>Eukaryota</taxon>
        <taxon>Metazoa</taxon>
        <taxon>Chordata</taxon>
        <taxon>Craniata</taxon>
        <taxon>Vertebrata</taxon>
        <taxon>Euteleostomi</taxon>
        <taxon>Actinopterygii</taxon>
        <taxon>Neopterygii</taxon>
        <taxon>Teleostei</taxon>
        <taxon>Neoteleostei</taxon>
        <taxon>Acanthomorphata</taxon>
        <taxon>Ovalentaria</taxon>
        <taxon>Atherinomorphae</taxon>
        <taxon>Beloniformes</taxon>
        <taxon>Adrianichthyidae</taxon>
        <taxon>Oryziinae</taxon>
        <taxon>Oryzias</taxon>
    </lineage>
</organism>
<dbReference type="SUPFAM" id="SSF56436">
    <property type="entry name" value="C-type lectin-like"/>
    <property type="match status" value="1"/>
</dbReference>
<dbReference type="PROSITE" id="PS50041">
    <property type="entry name" value="C_TYPE_LECTIN_2"/>
    <property type="match status" value="1"/>
</dbReference>
<keyword evidence="4" id="KW-0812">Transmembrane</keyword>
<comment type="caution">
    <text evidence="6">The sequence shown here is derived from an EMBL/GenBank/DDBJ whole genome shotgun (WGS) entry which is preliminary data.</text>
</comment>
<accession>A0A834C9N8</accession>
<feature type="coiled-coil region" evidence="3">
    <location>
        <begin position="57"/>
        <end position="98"/>
    </location>
</feature>
<keyword evidence="3" id="KW-0175">Coiled coil</keyword>
<evidence type="ECO:0000259" key="5">
    <source>
        <dbReference type="PROSITE" id="PS50041"/>
    </source>
</evidence>
<feature type="domain" description="C-type lectin" evidence="5">
    <location>
        <begin position="113"/>
        <end position="227"/>
    </location>
</feature>
<gene>
    <name evidence="6" type="ORF">FQA47_011467</name>
</gene>
<name>A0A834C9N8_ORYME</name>
<keyword evidence="2" id="KW-1015">Disulfide bond</keyword>
<evidence type="ECO:0000256" key="3">
    <source>
        <dbReference type="SAM" id="Coils"/>
    </source>
</evidence>
<dbReference type="InterPro" id="IPR016187">
    <property type="entry name" value="CTDL_fold"/>
</dbReference>
<dbReference type="PANTHER" id="PTHR22803">
    <property type="entry name" value="MANNOSE, PHOSPHOLIPASE, LECTIN RECEPTOR RELATED"/>
    <property type="match status" value="1"/>
</dbReference>
<evidence type="ECO:0000256" key="2">
    <source>
        <dbReference type="ARBA" id="ARBA00023157"/>
    </source>
</evidence>
<dbReference type="AlphaFoldDB" id="A0A834C9N8"/>
<dbReference type="EMBL" id="WKFB01000386">
    <property type="protein sequence ID" value="KAF6724608.1"/>
    <property type="molecule type" value="Genomic_DNA"/>
</dbReference>
<dbReference type="SMART" id="SM00034">
    <property type="entry name" value="CLECT"/>
    <property type="match status" value="1"/>
</dbReference>
<keyword evidence="4" id="KW-0472">Membrane</keyword>
<dbReference type="CDD" id="cd03590">
    <property type="entry name" value="CLECT_DC-SIGN_like"/>
    <property type="match status" value="1"/>
</dbReference>
<dbReference type="InterPro" id="IPR050111">
    <property type="entry name" value="C-type_lectin/snaclec_domain"/>
</dbReference>
<dbReference type="InterPro" id="IPR016186">
    <property type="entry name" value="C-type_lectin-like/link_sf"/>
</dbReference>
<proteinExistence type="predicted"/>
<dbReference type="GO" id="GO:0030246">
    <property type="term" value="F:carbohydrate binding"/>
    <property type="evidence" value="ECO:0007669"/>
    <property type="project" value="UniProtKB-KW"/>
</dbReference>
<dbReference type="PROSITE" id="PS00615">
    <property type="entry name" value="C_TYPE_LECTIN_1"/>
    <property type="match status" value="1"/>
</dbReference>
<dbReference type="InterPro" id="IPR033989">
    <property type="entry name" value="CD209-like_CTLD"/>
</dbReference>
<evidence type="ECO:0000313" key="7">
    <source>
        <dbReference type="Proteomes" id="UP000646548"/>
    </source>
</evidence>
<dbReference type="Pfam" id="PF00059">
    <property type="entry name" value="Lectin_C"/>
    <property type="match status" value="1"/>
</dbReference>
<reference evidence="6" key="1">
    <citation type="journal article" name="BMC Genomics">
        <title>Long-read sequencing and de novo genome assembly of marine medaka (Oryzias melastigma).</title>
        <authorList>
            <person name="Liang P."/>
            <person name="Saqib H.S.A."/>
            <person name="Ni X."/>
            <person name="Shen Y."/>
        </authorList>
    </citation>
    <scope>NUCLEOTIDE SEQUENCE</scope>
    <source>
        <strain evidence="6">Bigg-433</strain>
    </source>
</reference>
<sequence length="232" mass="27342">MQFSEEDIRLQDFLRGKKSYIVIAVTVGLLYVLQAVLNISLRLYLTCSGGTETIFNNVTIEEELKNLTDERDELVQKLEQYDMQLTGLRREKDELQTKLNHFDHYLKQNWIYFSGSFYYISTTEKSWQSSRDDCLGRGADLIIIDSKRENDFARKFQKRLWIGLSDRQSEGHWIWQDGTSLGESFWHPGEPNSYWGRDEDCAEIKYINDVNSWNDLVCTNENFWICEKKTGV</sequence>
<dbReference type="InterPro" id="IPR018378">
    <property type="entry name" value="C-type_lectin_CS"/>
</dbReference>
<dbReference type="InterPro" id="IPR001304">
    <property type="entry name" value="C-type_lectin-like"/>
</dbReference>
<evidence type="ECO:0000256" key="4">
    <source>
        <dbReference type="SAM" id="Phobius"/>
    </source>
</evidence>
<dbReference type="Proteomes" id="UP000646548">
    <property type="component" value="Unassembled WGS sequence"/>
</dbReference>
<evidence type="ECO:0000313" key="6">
    <source>
        <dbReference type="EMBL" id="KAF6724608.1"/>
    </source>
</evidence>
<evidence type="ECO:0000256" key="1">
    <source>
        <dbReference type="ARBA" id="ARBA00022734"/>
    </source>
</evidence>
<feature type="transmembrane region" description="Helical" evidence="4">
    <location>
        <begin position="20"/>
        <end position="45"/>
    </location>
</feature>